<dbReference type="InterPro" id="IPR006076">
    <property type="entry name" value="FAD-dep_OxRdtase"/>
</dbReference>
<dbReference type="RefSeq" id="WP_168138705.1">
    <property type="nucleotide sequence ID" value="NZ_JAAVJR010000006.1"/>
</dbReference>
<comment type="caution">
    <text evidence="3">The sequence shown here is derived from an EMBL/GenBank/DDBJ whole genome shotgun (WGS) entry which is preliminary data.</text>
</comment>
<evidence type="ECO:0000256" key="1">
    <source>
        <dbReference type="ARBA" id="ARBA00023002"/>
    </source>
</evidence>
<keyword evidence="1" id="KW-0560">Oxidoreductase</keyword>
<feature type="domain" description="FAD dependent oxidoreductase" evidence="2">
    <location>
        <begin position="3"/>
        <end position="324"/>
    </location>
</feature>
<reference evidence="3 4" key="1">
    <citation type="submission" date="2020-03" db="EMBL/GenBank/DDBJ databases">
        <title>Salinimicrobium sp. nov, isolated from SCS.</title>
        <authorList>
            <person name="Cao W.R."/>
        </authorList>
    </citation>
    <scope>NUCLEOTIDE SEQUENCE [LARGE SCALE GENOMIC DNA]</scope>
    <source>
        <strain evidence="4">J15B91</strain>
    </source>
</reference>
<dbReference type="InterPro" id="IPR036188">
    <property type="entry name" value="FAD/NAD-bd_sf"/>
</dbReference>
<evidence type="ECO:0000313" key="4">
    <source>
        <dbReference type="Proteomes" id="UP000703674"/>
    </source>
</evidence>
<keyword evidence="4" id="KW-1185">Reference proteome</keyword>
<dbReference type="PANTHER" id="PTHR13847:SF289">
    <property type="entry name" value="GLYCINE OXIDASE"/>
    <property type="match status" value="1"/>
</dbReference>
<dbReference type="Proteomes" id="UP000703674">
    <property type="component" value="Unassembled WGS sequence"/>
</dbReference>
<dbReference type="Gene3D" id="3.50.50.60">
    <property type="entry name" value="FAD/NAD(P)-binding domain"/>
    <property type="match status" value="1"/>
</dbReference>
<organism evidence="3 4">
    <name type="scientific">Salinimicrobium oceani</name>
    <dbReference type="NCBI Taxonomy" id="2722702"/>
    <lineage>
        <taxon>Bacteria</taxon>
        <taxon>Pseudomonadati</taxon>
        <taxon>Bacteroidota</taxon>
        <taxon>Flavobacteriia</taxon>
        <taxon>Flavobacteriales</taxon>
        <taxon>Flavobacteriaceae</taxon>
        <taxon>Salinimicrobium</taxon>
    </lineage>
</organism>
<sequence length="352" mass="39844">MVDYLIVGAGLSGSCLSYRLEKSGKSFLVFDDGSQEASKVAGGFMNPVILKRFTLAWNADRQLEKAYDLYRGMERSLNKSFLSPLEVYRRFSSVEEQNNWFSATDNPRVSPYLDPKIISSVNEHVPGRFSFGRVLGISRLNTRYLLDSYAEHLQKNGWLRQERFEYEHLSFTDHGVVYKDIPAKNVIFCEGFGLKDNPFFQYLPLKGNKGEYIIIKAPGLDLNAAIKSSVFIFPVGDDQYAVGATYSNTDKSRSPSASAKEELVEKLKDLIDVKFEVVHQIAGIRPSTIDRKPLVGGHPVYDHLYTCNGFGSRGILLAPSLSEELLAHIEEQQPLDPMIDISRFTKKWYKEN</sequence>
<dbReference type="SUPFAM" id="SSF51971">
    <property type="entry name" value="Nucleotide-binding domain"/>
    <property type="match status" value="1"/>
</dbReference>
<protein>
    <submittedName>
        <fullName evidence="3">FAD-binding oxidoreductase</fullName>
    </submittedName>
</protein>
<gene>
    <name evidence="3" type="ORF">HC175_11800</name>
</gene>
<accession>A0ABX1CZB2</accession>
<dbReference type="PANTHER" id="PTHR13847">
    <property type="entry name" value="SARCOSINE DEHYDROGENASE-RELATED"/>
    <property type="match status" value="1"/>
</dbReference>
<name>A0ABX1CZB2_9FLAO</name>
<dbReference type="SUPFAM" id="SSF54373">
    <property type="entry name" value="FAD-linked reductases, C-terminal domain"/>
    <property type="match status" value="1"/>
</dbReference>
<evidence type="ECO:0000313" key="3">
    <source>
        <dbReference type="EMBL" id="NJW53601.1"/>
    </source>
</evidence>
<dbReference type="Gene3D" id="3.30.9.10">
    <property type="entry name" value="D-Amino Acid Oxidase, subunit A, domain 2"/>
    <property type="match status" value="1"/>
</dbReference>
<evidence type="ECO:0000259" key="2">
    <source>
        <dbReference type="Pfam" id="PF01266"/>
    </source>
</evidence>
<dbReference type="EMBL" id="JAAVJR010000006">
    <property type="protein sequence ID" value="NJW53601.1"/>
    <property type="molecule type" value="Genomic_DNA"/>
</dbReference>
<dbReference type="Pfam" id="PF01266">
    <property type="entry name" value="DAO"/>
    <property type="match status" value="1"/>
</dbReference>
<proteinExistence type="predicted"/>